<feature type="non-terminal residue" evidence="14">
    <location>
        <position position="124"/>
    </location>
</feature>
<dbReference type="PANTHER" id="PTHR22984:SF29">
    <property type="entry name" value="SERINE_THREONINE-PROTEIN KINASE PIM-1"/>
    <property type="match status" value="1"/>
</dbReference>
<evidence type="ECO:0000259" key="13">
    <source>
        <dbReference type="PROSITE" id="PS50011"/>
    </source>
</evidence>
<dbReference type="Pfam" id="PF00069">
    <property type="entry name" value="Pkinase"/>
    <property type="match status" value="1"/>
</dbReference>
<comment type="cofactor">
    <cofactor evidence="1">
        <name>Mg(2+)</name>
        <dbReference type="ChEBI" id="CHEBI:18420"/>
    </cofactor>
</comment>
<dbReference type="Proteomes" id="UP000567624">
    <property type="component" value="Unassembled WGS sequence"/>
</dbReference>
<dbReference type="EC" id="2.7.11.1" evidence="3"/>
<dbReference type="InterPro" id="IPR051138">
    <property type="entry name" value="PIM_Ser/Thr_kinase"/>
</dbReference>
<dbReference type="PANTHER" id="PTHR22984">
    <property type="entry name" value="SERINE/THREONINE-PROTEIN KINASE PIM"/>
    <property type="match status" value="1"/>
</dbReference>
<dbReference type="InterPro" id="IPR000719">
    <property type="entry name" value="Prot_kinase_dom"/>
</dbReference>
<keyword evidence="6 12" id="KW-0547">Nucleotide-binding</keyword>
<feature type="non-terminal residue" evidence="14">
    <location>
        <position position="1"/>
    </location>
</feature>
<gene>
    <name evidence="14" type="primary">Pim1_3</name>
    <name evidence="14" type="ORF">SMICAP_R04272</name>
</gene>
<comment type="caution">
    <text evidence="14">The sequence shown here is derived from an EMBL/GenBank/DDBJ whole genome shotgun (WGS) entry which is preliminary data.</text>
</comment>
<evidence type="ECO:0000256" key="6">
    <source>
        <dbReference type="ARBA" id="ARBA00022741"/>
    </source>
</evidence>
<evidence type="ECO:0000256" key="9">
    <source>
        <dbReference type="ARBA" id="ARBA00022842"/>
    </source>
</evidence>
<evidence type="ECO:0000313" key="15">
    <source>
        <dbReference type="Proteomes" id="UP000567624"/>
    </source>
</evidence>
<evidence type="ECO:0000256" key="12">
    <source>
        <dbReference type="PROSITE-ProRule" id="PRU10141"/>
    </source>
</evidence>
<evidence type="ECO:0000256" key="3">
    <source>
        <dbReference type="ARBA" id="ARBA00012513"/>
    </source>
</evidence>
<evidence type="ECO:0000256" key="8">
    <source>
        <dbReference type="ARBA" id="ARBA00022840"/>
    </source>
</evidence>
<dbReference type="EMBL" id="VWYW01003251">
    <property type="protein sequence ID" value="NXF14147.1"/>
    <property type="molecule type" value="Genomic_DNA"/>
</dbReference>
<accession>A0A7K8R8U6</accession>
<keyword evidence="8 12" id="KW-0067">ATP-binding</keyword>
<evidence type="ECO:0000256" key="5">
    <source>
        <dbReference type="ARBA" id="ARBA00022679"/>
    </source>
</evidence>
<dbReference type="GO" id="GO:0005737">
    <property type="term" value="C:cytoplasm"/>
    <property type="evidence" value="ECO:0007669"/>
    <property type="project" value="TreeGrafter"/>
</dbReference>
<dbReference type="GO" id="GO:0004674">
    <property type="term" value="F:protein serine/threonine kinase activity"/>
    <property type="evidence" value="ECO:0007669"/>
    <property type="project" value="UniProtKB-KW"/>
</dbReference>
<name>A0A7K8R8U6_9PASS</name>
<dbReference type="AlphaFoldDB" id="A0A7K8R8U6"/>
<sequence length="124" mass="13542">GPLRLSLVSLGDSSGPEHKAHGLVLPAGKKPKPWELYELGPQLGSGGFGTVYLGIRLSDNALVAIKHVTRESILQWGQLPNSTRLPMEIVLLEKVGSGCANVIQLLDWFELRDSSFLLVMERPE</sequence>
<comment type="catalytic activity">
    <reaction evidence="10">
        <text>L-threonyl-[protein] + ATP = O-phospho-L-threonyl-[protein] + ADP + H(+)</text>
        <dbReference type="Rhea" id="RHEA:46608"/>
        <dbReference type="Rhea" id="RHEA-COMP:11060"/>
        <dbReference type="Rhea" id="RHEA-COMP:11605"/>
        <dbReference type="ChEBI" id="CHEBI:15378"/>
        <dbReference type="ChEBI" id="CHEBI:30013"/>
        <dbReference type="ChEBI" id="CHEBI:30616"/>
        <dbReference type="ChEBI" id="CHEBI:61977"/>
        <dbReference type="ChEBI" id="CHEBI:456216"/>
        <dbReference type="EC" id="2.7.11.1"/>
    </reaction>
</comment>
<keyword evidence="9" id="KW-0460">Magnesium</keyword>
<dbReference type="Gene3D" id="3.30.200.20">
    <property type="entry name" value="Phosphorylase Kinase, domain 1"/>
    <property type="match status" value="1"/>
</dbReference>
<proteinExistence type="inferred from homology"/>
<dbReference type="SUPFAM" id="SSF56112">
    <property type="entry name" value="Protein kinase-like (PK-like)"/>
    <property type="match status" value="1"/>
</dbReference>
<evidence type="ECO:0000256" key="1">
    <source>
        <dbReference type="ARBA" id="ARBA00001946"/>
    </source>
</evidence>
<dbReference type="PROSITE" id="PS00107">
    <property type="entry name" value="PROTEIN_KINASE_ATP"/>
    <property type="match status" value="1"/>
</dbReference>
<keyword evidence="7 14" id="KW-0418">Kinase</keyword>
<dbReference type="GO" id="GO:0005524">
    <property type="term" value="F:ATP binding"/>
    <property type="evidence" value="ECO:0007669"/>
    <property type="project" value="UniProtKB-UniRule"/>
</dbReference>
<protein>
    <recommendedName>
        <fullName evidence="3">non-specific serine/threonine protein kinase</fullName>
        <ecNumber evidence="3">2.7.11.1</ecNumber>
    </recommendedName>
</protein>
<reference evidence="14 15" key="1">
    <citation type="submission" date="2019-09" db="EMBL/GenBank/DDBJ databases">
        <title>Bird 10,000 Genomes (B10K) Project - Family phase.</title>
        <authorList>
            <person name="Zhang G."/>
        </authorList>
    </citation>
    <scope>NUCLEOTIDE SEQUENCE [LARGE SCALE GENOMIC DNA]</scope>
    <source>
        <strain evidence="14">B10K-CU-031-20</strain>
    </source>
</reference>
<keyword evidence="4" id="KW-0723">Serine/threonine-protein kinase</keyword>
<feature type="binding site" evidence="12">
    <location>
        <position position="66"/>
    </location>
    <ligand>
        <name>ATP</name>
        <dbReference type="ChEBI" id="CHEBI:30616"/>
    </ligand>
</feature>
<organism evidence="14 15">
    <name type="scientific">Smithornis capensis</name>
    <dbReference type="NCBI Taxonomy" id="363769"/>
    <lineage>
        <taxon>Eukaryota</taxon>
        <taxon>Metazoa</taxon>
        <taxon>Chordata</taxon>
        <taxon>Craniata</taxon>
        <taxon>Vertebrata</taxon>
        <taxon>Euteleostomi</taxon>
        <taxon>Archelosauria</taxon>
        <taxon>Archosauria</taxon>
        <taxon>Dinosauria</taxon>
        <taxon>Saurischia</taxon>
        <taxon>Theropoda</taxon>
        <taxon>Coelurosauria</taxon>
        <taxon>Aves</taxon>
        <taxon>Neognathae</taxon>
        <taxon>Neoaves</taxon>
        <taxon>Telluraves</taxon>
        <taxon>Australaves</taxon>
        <taxon>Passeriformes</taxon>
        <taxon>Eurylaimidae</taxon>
        <taxon>Smithornis</taxon>
    </lineage>
</organism>
<dbReference type="InterPro" id="IPR011009">
    <property type="entry name" value="Kinase-like_dom_sf"/>
</dbReference>
<feature type="domain" description="Protein kinase" evidence="13">
    <location>
        <begin position="37"/>
        <end position="124"/>
    </location>
</feature>
<evidence type="ECO:0000256" key="7">
    <source>
        <dbReference type="ARBA" id="ARBA00022777"/>
    </source>
</evidence>
<dbReference type="InterPro" id="IPR017441">
    <property type="entry name" value="Protein_kinase_ATP_BS"/>
</dbReference>
<keyword evidence="5" id="KW-0808">Transferase</keyword>
<keyword evidence="15" id="KW-1185">Reference proteome</keyword>
<comment type="similarity">
    <text evidence="2">Belongs to the protein kinase superfamily. CAMK Ser/Thr protein kinase family. PIM subfamily.</text>
</comment>
<evidence type="ECO:0000256" key="11">
    <source>
        <dbReference type="ARBA" id="ARBA00048679"/>
    </source>
</evidence>
<evidence type="ECO:0000256" key="2">
    <source>
        <dbReference type="ARBA" id="ARBA00005505"/>
    </source>
</evidence>
<evidence type="ECO:0000313" key="14">
    <source>
        <dbReference type="EMBL" id="NXF14147.1"/>
    </source>
</evidence>
<comment type="catalytic activity">
    <reaction evidence="11">
        <text>L-seryl-[protein] + ATP = O-phospho-L-seryl-[protein] + ADP + H(+)</text>
        <dbReference type="Rhea" id="RHEA:17989"/>
        <dbReference type="Rhea" id="RHEA-COMP:9863"/>
        <dbReference type="Rhea" id="RHEA-COMP:11604"/>
        <dbReference type="ChEBI" id="CHEBI:15378"/>
        <dbReference type="ChEBI" id="CHEBI:29999"/>
        <dbReference type="ChEBI" id="CHEBI:30616"/>
        <dbReference type="ChEBI" id="CHEBI:83421"/>
        <dbReference type="ChEBI" id="CHEBI:456216"/>
        <dbReference type="EC" id="2.7.11.1"/>
    </reaction>
</comment>
<evidence type="ECO:0000256" key="4">
    <source>
        <dbReference type="ARBA" id="ARBA00022527"/>
    </source>
</evidence>
<evidence type="ECO:0000256" key="10">
    <source>
        <dbReference type="ARBA" id="ARBA00047899"/>
    </source>
</evidence>
<dbReference type="PROSITE" id="PS50011">
    <property type="entry name" value="PROTEIN_KINASE_DOM"/>
    <property type="match status" value="1"/>
</dbReference>